<evidence type="ECO:0000313" key="2">
    <source>
        <dbReference type="Proteomes" id="UP000799291"/>
    </source>
</evidence>
<evidence type="ECO:0000313" key="1">
    <source>
        <dbReference type="EMBL" id="KAF2676559.1"/>
    </source>
</evidence>
<dbReference type="Proteomes" id="UP000799291">
    <property type="component" value="Unassembled WGS sequence"/>
</dbReference>
<protein>
    <submittedName>
        <fullName evidence="1">Uncharacterized protein</fullName>
    </submittedName>
</protein>
<dbReference type="EMBL" id="MU005633">
    <property type="protein sequence ID" value="KAF2676559.1"/>
    <property type="molecule type" value="Genomic_DNA"/>
</dbReference>
<proteinExistence type="predicted"/>
<keyword evidence="2" id="KW-1185">Reference proteome</keyword>
<organism evidence="1 2">
    <name type="scientific">Lentithecium fluviatile CBS 122367</name>
    <dbReference type="NCBI Taxonomy" id="1168545"/>
    <lineage>
        <taxon>Eukaryota</taxon>
        <taxon>Fungi</taxon>
        <taxon>Dikarya</taxon>
        <taxon>Ascomycota</taxon>
        <taxon>Pezizomycotina</taxon>
        <taxon>Dothideomycetes</taxon>
        <taxon>Pleosporomycetidae</taxon>
        <taxon>Pleosporales</taxon>
        <taxon>Massarineae</taxon>
        <taxon>Lentitheciaceae</taxon>
        <taxon>Lentithecium</taxon>
    </lineage>
</organism>
<sequence>MSPSEPIPDFGQQSKGIPLERCPIPVVSSFALDPSPRSPGVFLQRLCCGEIPQLPSIFIASYYFLLAFNEIVHHENLSHGEVTTHVPAIKRENHKLDPKVVASSNFDQIFMTQLPGNFQGLALEQIFANSLVYTGNCGYGERQSSF</sequence>
<name>A0A6G1IF82_9PLEO</name>
<dbReference type="AlphaFoldDB" id="A0A6G1IF82"/>
<gene>
    <name evidence="1" type="ORF">K458DRAFT_396864</name>
</gene>
<accession>A0A6G1IF82</accession>
<reference evidence="1" key="1">
    <citation type="journal article" date="2020" name="Stud. Mycol.">
        <title>101 Dothideomycetes genomes: a test case for predicting lifestyles and emergence of pathogens.</title>
        <authorList>
            <person name="Haridas S."/>
            <person name="Albert R."/>
            <person name="Binder M."/>
            <person name="Bloem J."/>
            <person name="Labutti K."/>
            <person name="Salamov A."/>
            <person name="Andreopoulos B."/>
            <person name="Baker S."/>
            <person name="Barry K."/>
            <person name="Bills G."/>
            <person name="Bluhm B."/>
            <person name="Cannon C."/>
            <person name="Castanera R."/>
            <person name="Culley D."/>
            <person name="Daum C."/>
            <person name="Ezra D."/>
            <person name="Gonzalez J."/>
            <person name="Henrissat B."/>
            <person name="Kuo A."/>
            <person name="Liang C."/>
            <person name="Lipzen A."/>
            <person name="Lutzoni F."/>
            <person name="Magnuson J."/>
            <person name="Mondo S."/>
            <person name="Nolan M."/>
            <person name="Ohm R."/>
            <person name="Pangilinan J."/>
            <person name="Park H.-J."/>
            <person name="Ramirez L."/>
            <person name="Alfaro M."/>
            <person name="Sun H."/>
            <person name="Tritt A."/>
            <person name="Yoshinaga Y."/>
            <person name="Zwiers L.-H."/>
            <person name="Turgeon B."/>
            <person name="Goodwin S."/>
            <person name="Spatafora J."/>
            <person name="Crous P."/>
            <person name="Grigoriev I."/>
        </authorList>
    </citation>
    <scope>NUCLEOTIDE SEQUENCE</scope>
    <source>
        <strain evidence="1">CBS 122367</strain>
    </source>
</reference>